<reference evidence="1" key="1">
    <citation type="submission" date="2022-05" db="EMBL/GenBank/DDBJ databases">
        <title>The Musa troglodytarum L. genome provides insights into the mechanism of non-climacteric behaviour and enrichment of carotenoids.</title>
        <authorList>
            <person name="Wang J."/>
        </authorList>
    </citation>
    <scope>NUCLEOTIDE SEQUENCE</scope>
    <source>
        <tissue evidence="1">Leaf</tissue>
    </source>
</reference>
<dbReference type="Proteomes" id="UP001055439">
    <property type="component" value="Chromosome 4"/>
</dbReference>
<evidence type="ECO:0000313" key="2">
    <source>
        <dbReference type="Proteomes" id="UP001055439"/>
    </source>
</evidence>
<dbReference type="AlphaFoldDB" id="A0A9E7FLW9"/>
<proteinExistence type="predicted"/>
<protein>
    <submittedName>
        <fullName evidence="1">Uncharacterized protein</fullName>
    </submittedName>
</protein>
<dbReference type="EMBL" id="CP097506">
    <property type="protein sequence ID" value="URD98659.1"/>
    <property type="molecule type" value="Genomic_DNA"/>
</dbReference>
<sequence length="52" mass="6026">MKLKWISLELSNCTFAIRRKSYNKTVIQHKGAIADYKQSEDHHVKNGTSDFS</sequence>
<keyword evidence="2" id="KW-1185">Reference proteome</keyword>
<accession>A0A9E7FLW9</accession>
<evidence type="ECO:0000313" key="1">
    <source>
        <dbReference type="EMBL" id="URD98659.1"/>
    </source>
</evidence>
<organism evidence="1 2">
    <name type="scientific">Musa troglodytarum</name>
    <name type="common">fe'i banana</name>
    <dbReference type="NCBI Taxonomy" id="320322"/>
    <lineage>
        <taxon>Eukaryota</taxon>
        <taxon>Viridiplantae</taxon>
        <taxon>Streptophyta</taxon>
        <taxon>Embryophyta</taxon>
        <taxon>Tracheophyta</taxon>
        <taxon>Spermatophyta</taxon>
        <taxon>Magnoliopsida</taxon>
        <taxon>Liliopsida</taxon>
        <taxon>Zingiberales</taxon>
        <taxon>Musaceae</taxon>
        <taxon>Musa</taxon>
    </lineage>
</organism>
<name>A0A9E7FLW9_9LILI</name>
<gene>
    <name evidence="1" type="ORF">MUK42_35970</name>
</gene>